<feature type="domain" description="S-adenosylmethionine-dependent methyltransferase Rv2258c-like winged HTH" evidence="2">
    <location>
        <begin position="31"/>
        <end position="103"/>
    </location>
</feature>
<organism evidence="3 4">
    <name type="scientific">Nocardioides seonyuensis</name>
    <dbReference type="NCBI Taxonomy" id="2518371"/>
    <lineage>
        <taxon>Bacteria</taxon>
        <taxon>Bacillati</taxon>
        <taxon>Actinomycetota</taxon>
        <taxon>Actinomycetes</taxon>
        <taxon>Propionibacteriales</taxon>
        <taxon>Nocardioidaceae</taxon>
        <taxon>Nocardioides</taxon>
    </lineage>
</organism>
<dbReference type="KEGG" id="nsn:EXE58_09740"/>
<evidence type="ECO:0000313" key="3">
    <source>
        <dbReference type="EMBL" id="QBX55707.1"/>
    </source>
</evidence>
<dbReference type="OrthoDB" id="9801363at2"/>
<dbReference type="AlphaFoldDB" id="A0A4P7IHQ2"/>
<dbReference type="CDD" id="cd02440">
    <property type="entry name" value="AdoMet_MTases"/>
    <property type="match status" value="1"/>
</dbReference>
<gene>
    <name evidence="3" type="ORF">EXE58_09740</name>
</gene>
<dbReference type="Pfam" id="PF13847">
    <property type="entry name" value="Methyltransf_31"/>
    <property type="match status" value="1"/>
</dbReference>
<evidence type="ECO:0000259" key="2">
    <source>
        <dbReference type="Pfam" id="PF21320"/>
    </source>
</evidence>
<dbReference type="InterPro" id="IPR053173">
    <property type="entry name" value="SAM-binding_MTase"/>
</dbReference>
<dbReference type="Proteomes" id="UP000294853">
    <property type="component" value="Chromosome"/>
</dbReference>
<proteinExistence type="predicted"/>
<keyword evidence="3" id="KW-0808">Transferase</keyword>
<reference evidence="3 4" key="1">
    <citation type="submission" date="2019-03" db="EMBL/GenBank/DDBJ databases">
        <title>Three New Species of Nocardioides, Nocardioides euryhalodurans sp. nov., Nocardioides seonyuensis sp. nov. and Nocardioides eburneoflavus sp. nov. Iolated from Soil.</title>
        <authorList>
            <person name="Roh S.G."/>
            <person name="Lee C."/>
            <person name="Kim M.-K."/>
            <person name="Kim S.B."/>
        </authorList>
    </citation>
    <scope>NUCLEOTIDE SEQUENCE [LARGE SCALE GENOMIC DNA]</scope>
    <source>
        <strain evidence="3 4">MMS17-SY207-3</strain>
    </source>
</reference>
<dbReference type="Gene3D" id="3.40.50.150">
    <property type="entry name" value="Vaccinia Virus protein VP39"/>
    <property type="match status" value="1"/>
</dbReference>
<dbReference type="Pfam" id="PF21320">
    <property type="entry name" value="WHD_Rv2258c"/>
    <property type="match status" value="1"/>
</dbReference>
<evidence type="ECO:0000259" key="1">
    <source>
        <dbReference type="Pfam" id="PF13847"/>
    </source>
</evidence>
<dbReference type="SUPFAM" id="SSF46785">
    <property type="entry name" value="Winged helix' DNA-binding domain"/>
    <property type="match status" value="1"/>
</dbReference>
<dbReference type="PANTHER" id="PTHR45128">
    <property type="entry name" value="METHYLTRANSFERASE TYPE 11"/>
    <property type="match status" value="1"/>
</dbReference>
<accession>A0A4P7IHQ2</accession>
<evidence type="ECO:0000313" key="4">
    <source>
        <dbReference type="Proteomes" id="UP000294853"/>
    </source>
</evidence>
<dbReference type="GO" id="GO:0008168">
    <property type="term" value="F:methyltransferase activity"/>
    <property type="evidence" value="ECO:0007669"/>
    <property type="project" value="UniProtKB-KW"/>
</dbReference>
<dbReference type="GO" id="GO:0032259">
    <property type="term" value="P:methylation"/>
    <property type="evidence" value="ECO:0007669"/>
    <property type="project" value="UniProtKB-KW"/>
</dbReference>
<dbReference type="Gene3D" id="1.10.10.10">
    <property type="entry name" value="Winged helix-like DNA-binding domain superfamily/Winged helix DNA-binding domain"/>
    <property type="match status" value="1"/>
</dbReference>
<dbReference type="InterPro" id="IPR025714">
    <property type="entry name" value="Methyltranfer_dom"/>
</dbReference>
<feature type="domain" description="Methyltransferase" evidence="1">
    <location>
        <begin position="176"/>
        <end position="288"/>
    </location>
</feature>
<sequence>MTTLEHSPAHHDAVASEEVADRIIGIMNDGAICVLIGIGHDLGLFDTLAELPPATSEQIADAAGLDERYTREWLGGIVTAGLVEYDALDRTYALLPDHAPFLSGPGPDNLSRVIRYVNMMGEVSAKVAEKFRTGGGLSYEEYPGFHDIQAAESRATHDASLLDMVVPVTGMTERLRSGITVADIGCGQGHAVNLLARAFPASRFVGFDLSPEPIAAARAEAAEWGLTNATFHQCDVATLPPESVGAYDLVTAFDAIHDQKDPARVLANARAALRPDGAFLMVDFNAHSCVEDNLGLPWASFIYAISTTHCMSVSLGQGGAGLGTAWGVETAEEMLRAAGFSDVVRHELEADPFNAYFMARP</sequence>
<dbReference type="InterPro" id="IPR036390">
    <property type="entry name" value="WH_DNA-bd_sf"/>
</dbReference>
<name>A0A4P7IHQ2_9ACTN</name>
<dbReference type="InterPro" id="IPR029063">
    <property type="entry name" value="SAM-dependent_MTases_sf"/>
</dbReference>
<dbReference type="EMBL" id="CP038436">
    <property type="protein sequence ID" value="QBX55707.1"/>
    <property type="molecule type" value="Genomic_DNA"/>
</dbReference>
<keyword evidence="3" id="KW-0489">Methyltransferase</keyword>
<keyword evidence="4" id="KW-1185">Reference proteome</keyword>
<dbReference type="InterPro" id="IPR036388">
    <property type="entry name" value="WH-like_DNA-bd_sf"/>
</dbReference>
<protein>
    <submittedName>
        <fullName evidence="3">Methyltransferase domain-containing protein</fullName>
    </submittedName>
</protein>
<dbReference type="PANTHER" id="PTHR45128:SF1">
    <property type="entry name" value="S-ADENOSYLMETHIONINE-DEPENDENT METHYLTRANSFERASE RV2258C"/>
    <property type="match status" value="1"/>
</dbReference>
<dbReference type="InterPro" id="IPR048711">
    <property type="entry name" value="WHD_Rv2258c"/>
</dbReference>
<dbReference type="SUPFAM" id="SSF53335">
    <property type="entry name" value="S-adenosyl-L-methionine-dependent methyltransferases"/>
    <property type="match status" value="1"/>
</dbReference>